<feature type="transmembrane region" description="Helical" evidence="2">
    <location>
        <begin position="350"/>
        <end position="370"/>
    </location>
</feature>
<gene>
    <name evidence="3" type="ORF">RHIMIDRAFT_245264</name>
</gene>
<feature type="transmembrane region" description="Helical" evidence="2">
    <location>
        <begin position="376"/>
        <end position="399"/>
    </location>
</feature>
<evidence type="ECO:0000256" key="1">
    <source>
        <dbReference type="ARBA" id="ARBA00004141"/>
    </source>
</evidence>
<dbReference type="Pfam" id="PF07690">
    <property type="entry name" value="MFS_1"/>
    <property type="match status" value="2"/>
</dbReference>
<keyword evidence="2" id="KW-1133">Transmembrane helix</keyword>
<dbReference type="PANTHER" id="PTHR23524">
    <property type="entry name" value="TRANSPORTER, PUTATIVE (AFU_ORTHOLOGUE AFUA_8G04850)-RELATED"/>
    <property type="match status" value="1"/>
</dbReference>
<name>A0A2G4SPU4_RHIZD</name>
<feature type="transmembrane region" description="Helical" evidence="2">
    <location>
        <begin position="220"/>
        <end position="240"/>
    </location>
</feature>
<proteinExistence type="predicted"/>
<feature type="transmembrane region" description="Helical" evidence="2">
    <location>
        <begin position="124"/>
        <end position="142"/>
    </location>
</feature>
<comment type="subcellular location">
    <subcellularLocation>
        <location evidence="1">Membrane</location>
        <topology evidence="1">Multi-pass membrane protein</topology>
    </subcellularLocation>
</comment>
<dbReference type="Gene3D" id="1.20.1250.20">
    <property type="entry name" value="MFS general substrate transporter like domains"/>
    <property type="match status" value="2"/>
</dbReference>
<dbReference type="Proteomes" id="UP000242254">
    <property type="component" value="Unassembled WGS sequence"/>
</dbReference>
<dbReference type="EMBL" id="KZ303854">
    <property type="protein sequence ID" value="PHZ10797.1"/>
    <property type="molecule type" value="Genomic_DNA"/>
</dbReference>
<dbReference type="GO" id="GO:0022857">
    <property type="term" value="F:transmembrane transporter activity"/>
    <property type="evidence" value="ECO:0007669"/>
    <property type="project" value="InterPro"/>
</dbReference>
<organism evidence="3 4">
    <name type="scientific">Rhizopus microsporus ATCC 52813</name>
    <dbReference type="NCBI Taxonomy" id="1340429"/>
    <lineage>
        <taxon>Eukaryota</taxon>
        <taxon>Fungi</taxon>
        <taxon>Fungi incertae sedis</taxon>
        <taxon>Mucoromycota</taxon>
        <taxon>Mucoromycotina</taxon>
        <taxon>Mucoromycetes</taxon>
        <taxon>Mucorales</taxon>
        <taxon>Mucorineae</taxon>
        <taxon>Rhizopodaceae</taxon>
        <taxon>Rhizopus</taxon>
    </lineage>
</organism>
<dbReference type="GeneID" id="35441161"/>
<accession>A0A2G4SPU4</accession>
<dbReference type="CDD" id="cd06174">
    <property type="entry name" value="MFS"/>
    <property type="match status" value="1"/>
</dbReference>
<feature type="transmembrane region" description="Helical" evidence="2">
    <location>
        <begin position="441"/>
        <end position="463"/>
    </location>
</feature>
<feature type="transmembrane region" description="Helical" evidence="2">
    <location>
        <begin position="93"/>
        <end position="112"/>
    </location>
</feature>
<sequence>MDHNSRIYSEEKIELSQDSILTVEQTNSLQPTDEPPPRKFLWWIPLQHHVHPLQFFAFIFAVFLSLSCIVYIAGTQPQILMGILAVYTNTGDITGSLSLYAEIVAVIGVIFWSMASDTIGRRGVMSCSILLMGLAIVCYPHVKSVYPSLLILKLLFSIGSSGSTAMMVAMMMEVAYGKGGLVSGCIGIASGLGATFAALCLFMVPAYLSIAHPGGNLGIIYSHAIIGGCSMVLAIVLFFAMPKDSCTRPPVNHFKAYGSKLYRGILAAKEPRVALGYASSFFARADEIIISNFLSLWVQKYYIEKGMCSVGKTCLYSMASSSTLSGYSQLVALAATPFFSLASEYLPKEWAVFIAGVVGACGCIPFAFSIDPTTKLSLGFVILIACGQYGMIISGMAMVAGKHVDRKDNAAVSACYSFIGAIGIIILSKVGGVLFDKWMKGAPFLLLGIGHALVCIMSIIVYLQRAIIERTRKRNN</sequence>
<dbReference type="SUPFAM" id="SSF103473">
    <property type="entry name" value="MFS general substrate transporter"/>
    <property type="match status" value="1"/>
</dbReference>
<evidence type="ECO:0000313" key="3">
    <source>
        <dbReference type="EMBL" id="PHZ10797.1"/>
    </source>
</evidence>
<keyword evidence="4" id="KW-1185">Reference proteome</keyword>
<dbReference type="PANTHER" id="PTHR23524:SF1">
    <property type="entry name" value="MRH DOMAIN-CONTAINING PROTEIN-RELATED"/>
    <property type="match status" value="1"/>
</dbReference>
<feature type="transmembrane region" description="Helical" evidence="2">
    <location>
        <begin position="148"/>
        <end position="169"/>
    </location>
</feature>
<feature type="transmembrane region" description="Helical" evidence="2">
    <location>
        <begin position="411"/>
        <end position="435"/>
    </location>
</feature>
<keyword evidence="2" id="KW-0472">Membrane</keyword>
<dbReference type="AlphaFoldDB" id="A0A2G4SPU4"/>
<dbReference type="GO" id="GO:0016020">
    <property type="term" value="C:membrane"/>
    <property type="evidence" value="ECO:0007669"/>
    <property type="project" value="UniProtKB-SubCell"/>
</dbReference>
<evidence type="ECO:0000256" key="2">
    <source>
        <dbReference type="SAM" id="Phobius"/>
    </source>
</evidence>
<dbReference type="STRING" id="1340429.A0A2G4SPU4"/>
<evidence type="ECO:0000313" key="4">
    <source>
        <dbReference type="Proteomes" id="UP000242254"/>
    </source>
</evidence>
<dbReference type="InterPro" id="IPR011701">
    <property type="entry name" value="MFS"/>
</dbReference>
<protein>
    <submittedName>
        <fullName evidence="3">MFS general substrate transporter</fullName>
    </submittedName>
</protein>
<reference evidence="3 4" key="1">
    <citation type="journal article" date="2016" name="Proc. Natl. Acad. Sci. U.S.A.">
        <title>Lipid metabolic changes in an early divergent fungus govern the establishment of a mutualistic symbiosis with endobacteria.</title>
        <authorList>
            <person name="Lastovetsky O.A."/>
            <person name="Gaspar M.L."/>
            <person name="Mondo S.J."/>
            <person name="LaButti K.M."/>
            <person name="Sandor L."/>
            <person name="Grigoriev I.V."/>
            <person name="Henry S.A."/>
            <person name="Pawlowska T.E."/>
        </authorList>
    </citation>
    <scope>NUCLEOTIDE SEQUENCE [LARGE SCALE GENOMIC DNA]</scope>
    <source>
        <strain evidence="3 4">ATCC 52813</strain>
    </source>
</reference>
<dbReference type="InterPro" id="IPR036259">
    <property type="entry name" value="MFS_trans_sf"/>
</dbReference>
<feature type="transmembrane region" description="Helical" evidence="2">
    <location>
        <begin position="55"/>
        <end position="73"/>
    </location>
</feature>
<dbReference type="RefSeq" id="XP_023464505.1">
    <property type="nucleotide sequence ID" value="XM_023610171.1"/>
</dbReference>
<feature type="transmembrane region" description="Helical" evidence="2">
    <location>
        <begin position="181"/>
        <end position="208"/>
    </location>
</feature>
<keyword evidence="2" id="KW-0812">Transmembrane</keyword>